<evidence type="ECO:0000313" key="6">
    <source>
        <dbReference type="Proteomes" id="UP000326924"/>
    </source>
</evidence>
<dbReference type="OrthoDB" id="2116030at2759"/>
<evidence type="ECO:0000256" key="2">
    <source>
        <dbReference type="ARBA" id="ARBA00023128"/>
    </source>
</evidence>
<feature type="region of interest" description="Disordered" evidence="4">
    <location>
        <begin position="24"/>
        <end position="47"/>
    </location>
</feature>
<dbReference type="GO" id="GO:0004591">
    <property type="term" value="F:oxoglutarate dehydrogenase (succinyl-transferring) activity"/>
    <property type="evidence" value="ECO:0007669"/>
    <property type="project" value="TreeGrafter"/>
</dbReference>
<protein>
    <recommendedName>
        <fullName evidence="7">Ribosomal protein S36, mitochondrial</fullName>
    </recommendedName>
</protein>
<evidence type="ECO:0000256" key="3">
    <source>
        <dbReference type="ARBA" id="ARBA00043970"/>
    </source>
</evidence>
<dbReference type="InParanoid" id="A0A5J5EGQ8"/>
<evidence type="ECO:0000256" key="1">
    <source>
        <dbReference type="ARBA" id="ARBA00004173"/>
    </source>
</evidence>
<proteinExistence type="inferred from homology"/>
<dbReference type="PANTHER" id="PTHR31601:SF2">
    <property type="entry name" value="ALPHA-KETOGLUTARATE DEHYDROGENASE COMPONENT 4"/>
    <property type="match status" value="1"/>
</dbReference>
<sequence>MNASTIARAAAHHRTPMISFLGKRAIPQNIDHTPRPHPQSPTGRLPSSFAEYRKNAQQHGPLAFQPSVRRGSIQPAAGEVFDRNELPKRFWRMTITPEEIEIIESGGAAAWA</sequence>
<name>A0A5J5EGQ8_9PEZI</name>
<comment type="similarity">
    <text evidence="3">Belongs to the alpha-ketoglutarate dehydrogenase component 4 family.</text>
</comment>
<accession>A0A5J5EGQ8</accession>
<dbReference type="EMBL" id="VXIS01000339">
    <property type="protein sequence ID" value="KAA8894441.1"/>
    <property type="molecule type" value="Genomic_DNA"/>
</dbReference>
<comment type="caution">
    <text evidence="5">The sequence shown here is derived from an EMBL/GenBank/DDBJ whole genome shotgun (WGS) entry which is preliminary data.</text>
</comment>
<dbReference type="GO" id="GO:0005739">
    <property type="term" value="C:mitochondrion"/>
    <property type="evidence" value="ECO:0007669"/>
    <property type="project" value="UniProtKB-SubCell"/>
</dbReference>
<keyword evidence="6" id="KW-1185">Reference proteome</keyword>
<dbReference type="Pfam" id="PF10937">
    <property type="entry name" value="Kgd4-YMR31"/>
    <property type="match status" value="1"/>
</dbReference>
<evidence type="ECO:0000313" key="5">
    <source>
        <dbReference type="EMBL" id="KAA8894441.1"/>
    </source>
</evidence>
<gene>
    <name evidence="5" type="ORF">FN846DRAFT_786357</name>
</gene>
<dbReference type="AlphaFoldDB" id="A0A5J5EGQ8"/>
<comment type="subcellular location">
    <subcellularLocation>
        <location evidence="1">Mitochondrion</location>
    </subcellularLocation>
</comment>
<evidence type="ECO:0000256" key="4">
    <source>
        <dbReference type="SAM" id="MobiDB-lite"/>
    </source>
</evidence>
<organism evidence="5 6">
    <name type="scientific">Sphaerosporella brunnea</name>
    <dbReference type="NCBI Taxonomy" id="1250544"/>
    <lineage>
        <taxon>Eukaryota</taxon>
        <taxon>Fungi</taxon>
        <taxon>Dikarya</taxon>
        <taxon>Ascomycota</taxon>
        <taxon>Pezizomycotina</taxon>
        <taxon>Pezizomycetes</taxon>
        <taxon>Pezizales</taxon>
        <taxon>Pyronemataceae</taxon>
        <taxon>Sphaerosporella</taxon>
    </lineage>
</organism>
<dbReference type="PANTHER" id="PTHR31601">
    <property type="entry name" value="28S RIBOSOMAL PROTEIN S36, MITOCHONDRIAL"/>
    <property type="match status" value="1"/>
</dbReference>
<dbReference type="InterPro" id="IPR020373">
    <property type="entry name" value="Kgd4/YMR-31"/>
</dbReference>
<evidence type="ECO:0008006" key="7">
    <source>
        <dbReference type="Google" id="ProtNLM"/>
    </source>
</evidence>
<keyword evidence="2" id="KW-0496">Mitochondrion</keyword>
<dbReference type="GO" id="GO:0006103">
    <property type="term" value="P:2-oxoglutarate metabolic process"/>
    <property type="evidence" value="ECO:0007669"/>
    <property type="project" value="InterPro"/>
</dbReference>
<dbReference type="Proteomes" id="UP000326924">
    <property type="component" value="Unassembled WGS sequence"/>
</dbReference>
<reference evidence="5 6" key="1">
    <citation type="submission" date="2019-09" db="EMBL/GenBank/DDBJ databases">
        <title>Draft genome of the ectomycorrhizal ascomycete Sphaerosporella brunnea.</title>
        <authorList>
            <consortium name="DOE Joint Genome Institute"/>
            <person name="Benucci G.M."/>
            <person name="Marozzi G."/>
            <person name="Antonielli L."/>
            <person name="Sanchez S."/>
            <person name="Marco P."/>
            <person name="Wang X."/>
            <person name="Falini L.B."/>
            <person name="Barry K."/>
            <person name="Haridas S."/>
            <person name="Lipzen A."/>
            <person name="Labutti K."/>
            <person name="Grigoriev I.V."/>
            <person name="Murat C."/>
            <person name="Martin F."/>
            <person name="Albertini E."/>
            <person name="Donnini D."/>
            <person name="Bonito G."/>
        </authorList>
    </citation>
    <scope>NUCLEOTIDE SEQUENCE [LARGE SCALE GENOMIC DNA]</scope>
    <source>
        <strain evidence="5 6">Sb_GMNB300</strain>
    </source>
</reference>